<dbReference type="AlphaFoldDB" id="A0A348AL37"/>
<organism evidence="1 2">
    <name type="scientific">Methylomusa anaerophila</name>
    <dbReference type="NCBI Taxonomy" id="1930071"/>
    <lineage>
        <taxon>Bacteria</taxon>
        <taxon>Bacillati</taxon>
        <taxon>Bacillota</taxon>
        <taxon>Negativicutes</taxon>
        <taxon>Selenomonadales</taxon>
        <taxon>Sporomusaceae</taxon>
        <taxon>Methylomusa</taxon>
    </lineage>
</organism>
<evidence type="ECO:0000313" key="1">
    <source>
        <dbReference type="EMBL" id="BBB91785.1"/>
    </source>
</evidence>
<reference evidence="1 2" key="1">
    <citation type="journal article" date="2018" name="Int. J. Syst. Evol. Microbiol.">
        <title>Methylomusa anaerophila gen. nov., sp. nov., an anaerobic methanol-utilizing bacterium isolated from a microbial fuel cell.</title>
        <authorList>
            <person name="Amano N."/>
            <person name="Yamamuro A."/>
            <person name="Miyahara M."/>
            <person name="Kouzuma A."/>
            <person name="Abe T."/>
            <person name="Watanabe K."/>
        </authorList>
    </citation>
    <scope>NUCLEOTIDE SEQUENCE [LARGE SCALE GENOMIC DNA]</scope>
    <source>
        <strain evidence="1 2">MMFC1</strain>
    </source>
</reference>
<name>A0A348AL37_9FIRM</name>
<proteinExistence type="predicted"/>
<gene>
    <name evidence="1" type="ORF">MAMMFC1_02470</name>
</gene>
<keyword evidence="2" id="KW-1185">Reference proteome</keyword>
<protein>
    <submittedName>
        <fullName evidence="1">Uncharacterized protein</fullName>
    </submittedName>
</protein>
<sequence>MLILPELQYMGTPGDVRDTWGQFSEGRLGTFIEIVPGQPVCGRQGRET</sequence>
<evidence type="ECO:0000313" key="2">
    <source>
        <dbReference type="Proteomes" id="UP000276437"/>
    </source>
</evidence>
<accession>A0A348AL37</accession>
<dbReference type="KEGG" id="mana:MAMMFC1_02470"/>
<dbReference type="EMBL" id="AP018449">
    <property type="protein sequence ID" value="BBB91785.1"/>
    <property type="molecule type" value="Genomic_DNA"/>
</dbReference>
<dbReference type="Proteomes" id="UP000276437">
    <property type="component" value="Chromosome"/>
</dbReference>